<sequence>MFVLPSKRCLQQQLSKILLEPGINTHIFQKLKKTVKRLPKEKRLCTLIFVEVALEPGFYFNKGKIIGFEGYGHKNNSQIADHALVFMLKGIKGKFKQPICYTFCKSCTKKDDLKNLIKSLIKEVHKTGLQVIATICDQSQSNISVIKSLREDTTREYLKKELEHKSCSFEMDNLKIYPLFDTPHLLKGVRNNLLKKDAKFKEDSIEKHAKWDHIKILFSEDVGEHEIRLVNKLTEFHIFESKIPKMKVKYAAQVFSQRVSSALRFLARHKILPPECQDTASFLLIFDKLFDSFNGVTVHFAPLQ</sequence>
<organism evidence="3 4">
    <name type="scientific">Arctia plantaginis</name>
    <name type="common">Wood tiger moth</name>
    <name type="synonym">Phalaena plantaginis</name>
    <dbReference type="NCBI Taxonomy" id="874455"/>
    <lineage>
        <taxon>Eukaryota</taxon>
        <taxon>Metazoa</taxon>
        <taxon>Ecdysozoa</taxon>
        <taxon>Arthropoda</taxon>
        <taxon>Hexapoda</taxon>
        <taxon>Insecta</taxon>
        <taxon>Pterygota</taxon>
        <taxon>Neoptera</taxon>
        <taxon>Endopterygota</taxon>
        <taxon>Lepidoptera</taxon>
        <taxon>Glossata</taxon>
        <taxon>Ditrysia</taxon>
        <taxon>Noctuoidea</taxon>
        <taxon>Erebidae</taxon>
        <taxon>Arctiinae</taxon>
        <taxon>Arctia</taxon>
    </lineage>
</organism>
<gene>
    <name evidence="3" type="ORF">APLA_LOCUS6887</name>
</gene>
<comment type="caution">
    <text evidence="3">The sequence shown here is derived from an EMBL/GenBank/DDBJ whole genome shotgun (WGS) entry which is preliminary data.</text>
</comment>
<evidence type="ECO:0008006" key="5">
    <source>
        <dbReference type="Google" id="ProtNLM"/>
    </source>
</evidence>
<evidence type="ECO:0000313" key="3">
    <source>
        <dbReference type="EMBL" id="CAB3235138.1"/>
    </source>
</evidence>
<evidence type="ECO:0000313" key="4">
    <source>
        <dbReference type="Proteomes" id="UP000494256"/>
    </source>
</evidence>
<dbReference type="Pfam" id="PF21788">
    <property type="entry name" value="TNP-like_GBD"/>
    <property type="match status" value="1"/>
</dbReference>
<accession>A0A8S0ZQK0</accession>
<evidence type="ECO:0000259" key="1">
    <source>
        <dbReference type="Pfam" id="PF21787"/>
    </source>
</evidence>
<dbReference type="Pfam" id="PF21787">
    <property type="entry name" value="TNP-like_RNaseH_N"/>
    <property type="match status" value="1"/>
</dbReference>
<dbReference type="OrthoDB" id="7434071at2759"/>
<proteinExistence type="predicted"/>
<protein>
    <recommendedName>
        <fullName evidence="5">Transposable element P transposase</fullName>
    </recommendedName>
</protein>
<evidence type="ECO:0000259" key="2">
    <source>
        <dbReference type="Pfam" id="PF21788"/>
    </source>
</evidence>
<dbReference type="InterPro" id="IPR048365">
    <property type="entry name" value="TNP-like_RNaseH_N"/>
</dbReference>
<dbReference type="Proteomes" id="UP000494256">
    <property type="component" value="Unassembled WGS sequence"/>
</dbReference>
<feature type="domain" description="Transposable element P transposase-like RNase H" evidence="1">
    <location>
        <begin position="20"/>
        <end position="149"/>
    </location>
</feature>
<reference evidence="3 4" key="1">
    <citation type="submission" date="2020-04" db="EMBL/GenBank/DDBJ databases">
        <authorList>
            <person name="Wallbank WR R."/>
            <person name="Pardo Diaz C."/>
            <person name="Kozak K."/>
            <person name="Martin S."/>
            <person name="Jiggins C."/>
            <person name="Moest M."/>
            <person name="Warren A I."/>
            <person name="Byers J.R.P. K."/>
            <person name="Montejo-Kovacevich G."/>
            <person name="Yen C E."/>
        </authorList>
    </citation>
    <scope>NUCLEOTIDE SEQUENCE [LARGE SCALE GENOMIC DNA]</scope>
</reference>
<dbReference type="InterPro" id="IPR048366">
    <property type="entry name" value="TNP-like_GBD"/>
</dbReference>
<name>A0A8S0ZQK0_ARCPL</name>
<dbReference type="EMBL" id="CADEBD010000298">
    <property type="protein sequence ID" value="CAB3235138.1"/>
    <property type="molecule type" value="Genomic_DNA"/>
</dbReference>
<feature type="domain" description="Transposable element P transposase-like GTP-binding insertion" evidence="2">
    <location>
        <begin position="184"/>
        <end position="297"/>
    </location>
</feature>
<dbReference type="AlphaFoldDB" id="A0A8S0ZQK0"/>